<evidence type="ECO:0000313" key="7">
    <source>
        <dbReference type="Proteomes" id="UP000319817"/>
    </source>
</evidence>
<evidence type="ECO:0000256" key="3">
    <source>
        <dbReference type="ARBA" id="ARBA00023102"/>
    </source>
</evidence>
<dbReference type="SUPFAM" id="SSF51366">
    <property type="entry name" value="Ribulose-phoshate binding barrel"/>
    <property type="match status" value="1"/>
</dbReference>
<evidence type="ECO:0000256" key="4">
    <source>
        <dbReference type="ARBA" id="ARBA00029440"/>
    </source>
</evidence>
<sequence>MTQATDHQLNRFAPVIDRLVGVIDFKGDRAVHAVAGQRDQYRGVVLGNQVPCDDPVDLANYYFGLGIRRLYIADLDGIVHGNVQAKTLHRLLSSGPDWDAVLLDFGFQADRHRSVAEHLQAGNPNLHCVVATEAAPDTSELNALTQIFGRKRTVLGMDYRGGEFVSRSRASSTQWISTAKQEGVGSVISLDVATVGTEDASRSLACCRQTNSALPDCTAYGGGGIASCNDVQAFLDAGCDYCLAATCLLSIEKQPEN</sequence>
<comment type="similarity">
    <text evidence="1 5">Belongs to the HisA/HisF family.</text>
</comment>
<accession>A0A517NWQ0</accession>
<evidence type="ECO:0000313" key="6">
    <source>
        <dbReference type="EMBL" id="QDT11549.1"/>
    </source>
</evidence>
<keyword evidence="3 5" id="KW-0368">Histidine biosynthesis</keyword>
<dbReference type="EMBL" id="CP036526">
    <property type="protein sequence ID" value="QDT11549.1"/>
    <property type="molecule type" value="Genomic_DNA"/>
</dbReference>
<dbReference type="OrthoDB" id="1796087at2"/>
<dbReference type="GO" id="GO:0016853">
    <property type="term" value="F:isomerase activity"/>
    <property type="evidence" value="ECO:0007669"/>
    <property type="project" value="UniProtKB-KW"/>
</dbReference>
<dbReference type="Pfam" id="PF00977">
    <property type="entry name" value="His_biosynth"/>
    <property type="match status" value="1"/>
</dbReference>
<gene>
    <name evidence="6" type="ORF">K239x_35470</name>
</gene>
<dbReference type="RefSeq" id="WP_145419364.1">
    <property type="nucleotide sequence ID" value="NZ_CP036526.1"/>
</dbReference>
<evidence type="ECO:0000256" key="2">
    <source>
        <dbReference type="ARBA" id="ARBA00022605"/>
    </source>
</evidence>
<keyword evidence="7" id="KW-1185">Reference proteome</keyword>
<comment type="pathway">
    <text evidence="4">Amino-acid biosynthesis.</text>
</comment>
<dbReference type="GO" id="GO:0000105">
    <property type="term" value="P:L-histidine biosynthetic process"/>
    <property type="evidence" value="ECO:0007669"/>
    <property type="project" value="UniProtKB-KW"/>
</dbReference>
<name>A0A517NWQ0_9BACT</name>
<evidence type="ECO:0000256" key="5">
    <source>
        <dbReference type="RuleBase" id="RU003657"/>
    </source>
</evidence>
<reference evidence="6 7" key="1">
    <citation type="submission" date="2019-02" db="EMBL/GenBank/DDBJ databases">
        <title>Deep-cultivation of Planctomycetes and their phenomic and genomic characterization uncovers novel biology.</title>
        <authorList>
            <person name="Wiegand S."/>
            <person name="Jogler M."/>
            <person name="Boedeker C."/>
            <person name="Pinto D."/>
            <person name="Vollmers J."/>
            <person name="Rivas-Marin E."/>
            <person name="Kohn T."/>
            <person name="Peeters S.H."/>
            <person name="Heuer A."/>
            <person name="Rast P."/>
            <person name="Oberbeckmann S."/>
            <person name="Bunk B."/>
            <person name="Jeske O."/>
            <person name="Meyerdierks A."/>
            <person name="Storesund J.E."/>
            <person name="Kallscheuer N."/>
            <person name="Luecker S."/>
            <person name="Lage O.M."/>
            <person name="Pohl T."/>
            <person name="Merkel B.J."/>
            <person name="Hornburger P."/>
            <person name="Mueller R.-W."/>
            <person name="Bruemmer F."/>
            <person name="Labrenz M."/>
            <person name="Spormann A.M."/>
            <person name="Op den Camp H."/>
            <person name="Overmann J."/>
            <person name="Amann R."/>
            <person name="Jetten M.S.M."/>
            <person name="Mascher T."/>
            <person name="Medema M.H."/>
            <person name="Devos D.P."/>
            <person name="Kaster A.-K."/>
            <person name="Ovreas L."/>
            <person name="Rohde M."/>
            <person name="Galperin M.Y."/>
            <person name="Jogler C."/>
        </authorList>
    </citation>
    <scope>NUCLEOTIDE SEQUENCE [LARGE SCALE GENOMIC DNA]</scope>
    <source>
        <strain evidence="6 7">K23_9</strain>
    </source>
</reference>
<dbReference type="InterPro" id="IPR011060">
    <property type="entry name" value="RibuloseP-bd_barrel"/>
</dbReference>
<dbReference type="Gene3D" id="3.20.20.70">
    <property type="entry name" value="Aldolase class I"/>
    <property type="match status" value="1"/>
</dbReference>
<dbReference type="Proteomes" id="UP000319817">
    <property type="component" value="Chromosome"/>
</dbReference>
<keyword evidence="2 5" id="KW-0028">Amino-acid biosynthesis</keyword>
<keyword evidence="6" id="KW-0413">Isomerase</keyword>
<organism evidence="6 7">
    <name type="scientific">Stieleria marina</name>
    <dbReference type="NCBI Taxonomy" id="1930275"/>
    <lineage>
        <taxon>Bacteria</taxon>
        <taxon>Pseudomonadati</taxon>
        <taxon>Planctomycetota</taxon>
        <taxon>Planctomycetia</taxon>
        <taxon>Pirellulales</taxon>
        <taxon>Pirellulaceae</taxon>
        <taxon>Stieleria</taxon>
    </lineage>
</organism>
<evidence type="ECO:0000256" key="1">
    <source>
        <dbReference type="ARBA" id="ARBA00009667"/>
    </source>
</evidence>
<dbReference type="InterPro" id="IPR013785">
    <property type="entry name" value="Aldolase_TIM"/>
</dbReference>
<dbReference type="AlphaFoldDB" id="A0A517NWQ0"/>
<dbReference type="InterPro" id="IPR006062">
    <property type="entry name" value="His_biosynth"/>
</dbReference>
<proteinExistence type="inferred from homology"/>
<protein>
    <submittedName>
        <fullName evidence="6">1-(5-phosphoribosyl)-5-[(5-phosphoribosylamino)methylideneamino] imidazole-4-carboxamide isomerase</fullName>
    </submittedName>
</protein>